<keyword evidence="10" id="KW-0804">Transcription</keyword>
<keyword evidence="16" id="KW-1185">Reference proteome</keyword>
<dbReference type="Gene3D" id="2.60.120.650">
    <property type="entry name" value="Cupin"/>
    <property type="match status" value="1"/>
</dbReference>
<protein>
    <recommendedName>
        <fullName evidence="13">JmjC domain-containing protein 5</fullName>
    </recommendedName>
</protein>
<evidence type="ECO:0000259" key="14">
    <source>
        <dbReference type="PROSITE" id="PS51184"/>
    </source>
</evidence>
<comment type="cofactor">
    <cofactor evidence="1">
        <name>Fe(2+)</name>
        <dbReference type="ChEBI" id="CHEBI:29033"/>
    </cofactor>
</comment>
<keyword evidence="3" id="KW-0479">Metal-binding</keyword>
<evidence type="ECO:0000256" key="3">
    <source>
        <dbReference type="ARBA" id="ARBA00022723"/>
    </source>
</evidence>
<dbReference type="Pfam" id="PF13621">
    <property type="entry name" value="Cupin_8"/>
    <property type="match status" value="1"/>
</dbReference>
<dbReference type="OrthoDB" id="47172at2759"/>
<dbReference type="SMART" id="SM00558">
    <property type="entry name" value="JmjC"/>
    <property type="match status" value="1"/>
</dbReference>
<dbReference type="AlphaFoldDB" id="A0A016S6H2"/>
<dbReference type="InterPro" id="IPR056520">
    <property type="entry name" value="ARM_KDM8_N"/>
</dbReference>
<dbReference type="GO" id="GO:0046872">
    <property type="term" value="F:metal ion binding"/>
    <property type="evidence" value="ECO:0007669"/>
    <property type="project" value="UniProtKB-KW"/>
</dbReference>
<keyword evidence="11" id="KW-0539">Nucleus</keyword>
<evidence type="ECO:0000256" key="4">
    <source>
        <dbReference type="ARBA" id="ARBA00022853"/>
    </source>
</evidence>
<dbReference type="InterPro" id="IPR041667">
    <property type="entry name" value="Cupin_8"/>
</dbReference>
<keyword evidence="9" id="KW-0090">Biological rhythms</keyword>
<dbReference type="PROSITE" id="PS51184">
    <property type="entry name" value="JMJC"/>
    <property type="match status" value="1"/>
</dbReference>
<evidence type="ECO:0000313" key="15">
    <source>
        <dbReference type="EMBL" id="EYB86026.1"/>
    </source>
</evidence>
<dbReference type="SUPFAM" id="SSF51197">
    <property type="entry name" value="Clavaminate synthase-like"/>
    <property type="match status" value="1"/>
</dbReference>
<feature type="domain" description="JmjC" evidence="14">
    <location>
        <begin position="391"/>
        <end position="554"/>
    </location>
</feature>
<dbReference type="PANTHER" id="PTHR12461">
    <property type="entry name" value="HYPOXIA-INDUCIBLE FACTOR 1 ALPHA INHIBITOR-RELATED"/>
    <property type="match status" value="1"/>
</dbReference>
<evidence type="ECO:0000256" key="11">
    <source>
        <dbReference type="ARBA" id="ARBA00023242"/>
    </source>
</evidence>
<proteinExistence type="predicted"/>
<evidence type="ECO:0000313" key="16">
    <source>
        <dbReference type="Proteomes" id="UP000024635"/>
    </source>
</evidence>
<keyword evidence="5" id="KW-0223">Dioxygenase</keyword>
<accession>A0A016S6H2</accession>
<evidence type="ECO:0000256" key="10">
    <source>
        <dbReference type="ARBA" id="ARBA00023163"/>
    </source>
</evidence>
<dbReference type="Proteomes" id="UP000024635">
    <property type="component" value="Unassembled WGS sequence"/>
</dbReference>
<dbReference type="PANTHER" id="PTHR12461:SF106">
    <property type="entry name" value="BIFUNCTIONAL PEPTIDASE AND ARGINYL-HYDROXYLASE JMJD5"/>
    <property type="match status" value="1"/>
</dbReference>
<evidence type="ECO:0000256" key="2">
    <source>
        <dbReference type="ARBA" id="ARBA00004123"/>
    </source>
</evidence>
<dbReference type="EMBL" id="JARK01001622">
    <property type="protein sequence ID" value="EYB86026.1"/>
    <property type="molecule type" value="Genomic_DNA"/>
</dbReference>
<evidence type="ECO:0000256" key="1">
    <source>
        <dbReference type="ARBA" id="ARBA00001954"/>
    </source>
</evidence>
<keyword evidence="8" id="KW-0805">Transcription regulation</keyword>
<comment type="subcellular location">
    <subcellularLocation>
        <location evidence="2">Nucleus</location>
    </subcellularLocation>
</comment>
<gene>
    <name evidence="15" type="primary">Acey_s0286.g1383</name>
    <name evidence="15" type="synonym">Acey-jmjd-5</name>
    <name evidence="15" type="ORF">Y032_0286g1383</name>
</gene>
<keyword evidence="12" id="KW-0131">Cell cycle</keyword>
<keyword evidence="4" id="KW-0156">Chromatin regulator</keyword>
<comment type="caution">
    <text evidence="15">The sequence shown here is derived from an EMBL/GenBank/DDBJ whole genome shotgun (WGS) entry which is preliminary data.</text>
</comment>
<organism evidence="15 16">
    <name type="scientific">Ancylostoma ceylanicum</name>
    <dbReference type="NCBI Taxonomy" id="53326"/>
    <lineage>
        <taxon>Eukaryota</taxon>
        <taxon>Metazoa</taxon>
        <taxon>Ecdysozoa</taxon>
        <taxon>Nematoda</taxon>
        <taxon>Chromadorea</taxon>
        <taxon>Rhabditida</taxon>
        <taxon>Rhabditina</taxon>
        <taxon>Rhabditomorpha</taxon>
        <taxon>Strongyloidea</taxon>
        <taxon>Ancylostomatidae</taxon>
        <taxon>Ancylostomatinae</taxon>
        <taxon>Ancylostoma</taxon>
    </lineage>
</organism>
<reference evidence="16" key="1">
    <citation type="journal article" date="2015" name="Nat. Genet.">
        <title>The genome and transcriptome of the zoonotic hookworm Ancylostoma ceylanicum identify infection-specific gene families.</title>
        <authorList>
            <person name="Schwarz E.M."/>
            <person name="Hu Y."/>
            <person name="Antoshechkin I."/>
            <person name="Miller M.M."/>
            <person name="Sternberg P.W."/>
            <person name="Aroian R.V."/>
        </authorList>
    </citation>
    <scope>NUCLEOTIDE SEQUENCE</scope>
    <source>
        <strain evidence="16">HY135</strain>
    </source>
</reference>
<evidence type="ECO:0000256" key="7">
    <source>
        <dbReference type="ARBA" id="ARBA00023004"/>
    </source>
</evidence>
<evidence type="ECO:0000256" key="5">
    <source>
        <dbReference type="ARBA" id="ARBA00022964"/>
    </source>
</evidence>
<evidence type="ECO:0000256" key="8">
    <source>
        <dbReference type="ARBA" id="ARBA00023015"/>
    </source>
</evidence>
<evidence type="ECO:0000256" key="6">
    <source>
        <dbReference type="ARBA" id="ARBA00023002"/>
    </source>
</evidence>
<keyword evidence="6" id="KW-0560">Oxidoreductase</keyword>
<sequence length="554" mass="62182">MLAKSHYVSVEKVESGSNNKLEDAVTAFLKEEDVVRNEASTSFAATDKSGTVLGVCVSEVGSLFVNLKFSVRTDERKASTIMELLVKEAVKWARESFPHLLVLAEVKEEDVDNYEKLGFLKVTHVNFSYHLMFPPLYAQIEGLAVHGFSGDDSFTVGVLDSLKRIQAFQFVPLAALRHLMDVNKLGKSIVYTFSQLASQVQKAQLGAISEQVSQTLVKEEALLLDHAWGRLNTGHFSEVDECWRKLYAAISLVKAVRLASANQYLHAIAAVDLGLLMGDGIPEQLLQRYAQFCDGCLPLPSVVQENKISLAVPSKLPNSVDIPVFDELSRWDFVDRYLTRSEPVIVRGLNSHWPAVKNWSLSYLHAILCRRVVPVEQGSKYTDADWAQKLMTGSEFFNTCTLPVDEKGPLYLAQHRLFNQVPQLCHDFSLPLYCDHCEFEDVDKNCWIGPGGTVSPLHTDPRENLFSQISGRKFFRMVSPDESDKVYAYKDGIITNTSQVDVLNPDLDKFPEFAKAKCWDGVVEDGDVLFIPKGWWHLVASLTNSISISFWFDK</sequence>
<evidence type="ECO:0000256" key="9">
    <source>
        <dbReference type="ARBA" id="ARBA00023108"/>
    </source>
</evidence>
<dbReference type="InterPro" id="IPR003347">
    <property type="entry name" value="JmjC_dom"/>
</dbReference>
<dbReference type="GO" id="GO:0005634">
    <property type="term" value="C:nucleus"/>
    <property type="evidence" value="ECO:0007669"/>
    <property type="project" value="UniProtKB-SubCell"/>
</dbReference>
<evidence type="ECO:0000256" key="12">
    <source>
        <dbReference type="ARBA" id="ARBA00023306"/>
    </source>
</evidence>
<dbReference type="STRING" id="53326.A0A016S6H2"/>
<dbReference type="GO" id="GO:0051864">
    <property type="term" value="F:histone H3K36 demethylase activity"/>
    <property type="evidence" value="ECO:0007669"/>
    <property type="project" value="TreeGrafter"/>
</dbReference>
<dbReference type="GO" id="GO:0048511">
    <property type="term" value="P:rhythmic process"/>
    <property type="evidence" value="ECO:0007669"/>
    <property type="project" value="UniProtKB-KW"/>
</dbReference>
<keyword evidence="7" id="KW-0408">Iron</keyword>
<name>A0A016S6H2_9BILA</name>
<evidence type="ECO:0000256" key="13">
    <source>
        <dbReference type="ARBA" id="ARBA00049800"/>
    </source>
</evidence>
<dbReference type="Pfam" id="PF24472">
    <property type="entry name" value="ARM_KDM8_N"/>
    <property type="match status" value="1"/>
</dbReference>